<comment type="similarity">
    <text evidence="2">Belongs to the RUTBC family.</text>
</comment>
<dbReference type="PANTHER" id="PTHR47027:SF20">
    <property type="entry name" value="REVERSE TRANSCRIPTASE-LIKE PROTEIN WITH RNA-DIRECTED DNA POLYMERASE DOMAIN"/>
    <property type="match status" value="1"/>
</dbReference>
<dbReference type="InterPro" id="IPR000477">
    <property type="entry name" value="RT_dom"/>
</dbReference>
<dbReference type="CDD" id="cd15784">
    <property type="entry name" value="PH_RUTBC"/>
    <property type="match status" value="1"/>
</dbReference>
<dbReference type="SUPFAM" id="SSF56219">
    <property type="entry name" value="DNase I-like"/>
    <property type="match status" value="1"/>
</dbReference>
<evidence type="ECO:0000313" key="7">
    <source>
        <dbReference type="EMBL" id="KAJ4445450.1"/>
    </source>
</evidence>
<dbReference type="Gene3D" id="1.20.58.900">
    <property type="match status" value="1"/>
</dbReference>
<accession>A0ABQ8TFY8</accession>
<keyword evidence="1" id="KW-0343">GTPase activation</keyword>
<dbReference type="InterPro" id="IPR000195">
    <property type="entry name" value="Rab-GAP-TBC_dom"/>
</dbReference>
<feature type="region of interest" description="Disordered" evidence="3">
    <location>
        <begin position="280"/>
        <end position="315"/>
    </location>
</feature>
<dbReference type="InterPro" id="IPR037213">
    <property type="entry name" value="Run_dom_sf"/>
</dbReference>
<evidence type="ECO:0000256" key="2">
    <source>
        <dbReference type="ARBA" id="ARBA00034124"/>
    </source>
</evidence>
<dbReference type="InterPro" id="IPR021935">
    <property type="entry name" value="SGSM1/2_RBD"/>
</dbReference>
<feature type="compositionally biased region" description="Acidic residues" evidence="3">
    <location>
        <begin position="1133"/>
        <end position="1142"/>
    </location>
</feature>
<feature type="region of interest" description="Disordered" evidence="3">
    <location>
        <begin position="1121"/>
        <end position="1142"/>
    </location>
</feature>
<feature type="domain" description="Reverse transcriptase" evidence="6">
    <location>
        <begin position="1916"/>
        <end position="2169"/>
    </location>
</feature>
<dbReference type="Pfam" id="PF12068">
    <property type="entry name" value="PH_RBD"/>
    <property type="match status" value="1"/>
</dbReference>
<sequence>MSPTILDVMVGTSQELGSQEILERWRLQGEAHQECEEGADVLMNVLPGEADHGGGCDEEVRARGEQLHHLSLWGSGSLSVTGTATTRPRSVQDELHNGAAAQGGQDLRTCRHHLQEGAGDRERRPQQRLRVFENKALRKIFGAKRDEVTGEWRKLHNAELHALYSSPDIIRNIKSIHLRWAGHVTRMGESRNAYRVLVGRLEENRPLGRPRRRWEGNIKMDLREVGYDDRDWINLAQDMDRWWAYVRAAMNIRSSFCFVAGNELRHFTVTIYPHDNSGCCRRSSSSGDSTNRPPPSGKPPLQKKNSAGGAASSTTAAPGPRYLWIRLALFEKQLAVIIDYLVQNSSKYYEKDSLVADPDYGSILSSLLVGPCALDYSKTKTQDHYWTDPPADELVQRHRISSGHATPPSCRRPTLNVSPHSSHYGWSIPQLVMQESGCKDKSSTQRCCHKDRVCERENIIWLLFMQFRRSLHAVSSEEGHRQVPLSAKDYVESLHQNSRATLLYGKNNVLVLPKDLTEPMPGYLSLHQTAHSLTIKWTPNQLMNGYSEAEIQDKRRGSLPGLQSIRKKPLYRRSSTQTQLVLYWDYAMNVQVDEVVYVHCHQQADSGGTIVLVGQDGVQRPPIHFPKGGHLLAFLSCLENGLLPHGQLDPPLWSQRGKVTFLLHLLLLCTTGNIVSRYSNTFTGKVFPKLRRKGRALPSLRDSEDESTDYVFRIVNKARHEDFLAGQELMDPSQWTTGAQQLQSRVRAQLISTSTASSTSSSKSLSLDPSSGPELPESPKPVVVSKLTTGDSIQLVCDTMKRQIISRAFYGWLAYCRHLSTVRTHLSGLVHQNIVARDDPCDAFEGLTRDKWQLMNADGKVTDQQEVFRLTYYGGVCHEIRKEMWPYLLGHYHFGSSPQDRQELDMATRQSYETTMSEWLAVEAIVRQRDKETMAANLAKLSSESTSGDVPPPTPAMAQDLSNDVFEDNVSLTSDDNDMGDDEEGEDVRCPPNSLDNNQSDVEEQPPTPKRASDEKIYVNVEETKQMLNGILEEEDDESRHLVNGFASENEQKSVSCHNGEIRLPGLCGWLTEQSWFVMSLKASPAAPEALHLGWRGGYPMSCLQDFSLFPVCEDVVTVMQSDEKKSSSPDEGVVEDEDAEEEFKNELTDFKRSRKSTIQRLECWTHNPVGPGSIPGIPPTYDLCGPESSHATTQSMAVIVTTNPSVDSGHQSGDPALTPHDDEEGLDKLAVAEEPVEGGSGSTCVSPASSQGGVYSLELLETFGLNLHRIDKDVQRCDRNYWYFSAPNLDKLRNVMCTYVWEHLDVGYMQGMCDLVAPLLVVFDDEGTTYSCFCRLMERMGANFPNGGAMDTHFANMRSLIQILDSEMFELMHQNGDYTHFYFCYRWFLLDFKRDGKHHSMVLAELLYEDVFSVWETIWAAKHVASSHFVLFIALALVESYRDIILSNSMDFTDIIKFFNEMAERHDAKAILSLARDLVLQLQTLIENKFLDQDGNLIKVDIVELELLRNTLLQNGCSNTDINRDFKPRPHNSNTIEELTTLDASHVLLSVSRTVGASCSVATPDHTRGRWCDIIVINAHAPTEEKDDHIKNSFYEELEHTFDQFPRYHMKILLGDFNAKVGREDIFRPTIGKESLHAINGLTHNQIDHILIDKRRHTSIVDIRTFRGADCNSDHYLVIGELRERLSVAKRVEQQVNITKFNILKLKDEEAKQNYQVEISNRFATLESSDEVEKELDVNSVWENIRDSIKIAAEQSIGYYETRKKKPWFDEDCCMVVERRKQAKLKFLQDPVEEKRDNYFNERREASRTLRNKKRGYLKEKLNEVETNSKNKNIRDLYKGIKEFKNGYQPRVNVIKDENGDLLADSPSILNRWKNYFAQLLNVHRPNRNDRDEIEIQTAEPFIPEPTLSEVEIAIENLKKYKSPGIDQIPAELIQEGGSALYSEIYKLVLAIWEKEIVPEQWKESIIVPIFKKGTKPTVIMEKKWEYKGTVHQLFIDFKKAYDSVKREALYDILIEFGIPKKLVRLIKMCLSETYSRVRIGHFLSDAFPIHCGLKQGDALSPLLFNFTLEYAIRKVQDNRQGLELNGLHQLLVYADDVNMLGENIQTIRENTEILLEASRAIGLEVNPEKTKYMIMSRDQNIVRNGNIKIGDLSFEEVEKFKYLGATVTNINDTREEIKRRINMGNACYYSVEKLLSSSLLSKNLKVRIYKTVILPVVLYGCETWTLTLREEHRFRVFENKVLRKIFGAKRDEVTGEWRKLHNTELHALYSSPDIIRNIKSRRLRWAGHVARMGESRNAYRVLVGRPEGKRPLGRPRRRWEDNIKMDLREVGCDDRDWINLAQDRDRWRAYVRAAMNLRVP</sequence>
<dbReference type="Gene3D" id="1.10.472.80">
    <property type="entry name" value="Ypt/Rab-GAP domain of gyp1p, domain 3"/>
    <property type="match status" value="1"/>
</dbReference>
<evidence type="ECO:0000256" key="1">
    <source>
        <dbReference type="ARBA" id="ARBA00022468"/>
    </source>
</evidence>
<evidence type="ECO:0000259" key="4">
    <source>
        <dbReference type="PROSITE" id="PS50086"/>
    </source>
</evidence>
<feature type="compositionally biased region" description="Low complexity" evidence="3">
    <location>
        <begin position="280"/>
        <end position="291"/>
    </location>
</feature>
<dbReference type="Gene3D" id="1.10.8.270">
    <property type="entry name" value="putative rabgap domain of human tbc1 domain family member 14 like domains"/>
    <property type="match status" value="1"/>
</dbReference>
<dbReference type="Pfam" id="PF00078">
    <property type="entry name" value="RVT_1"/>
    <property type="match status" value="1"/>
</dbReference>
<name>A0ABQ8TFY8_PERAM</name>
<dbReference type="PROSITE" id="PS50826">
    <property type="entry name" value="RUN"/>
    <property type="match status" value="1"/>
</dbReference>
<dbReference type="Gene3D" id="2.30.29.230">
    <property type="match status" value="1"/>
</dbReference>
<dbReference type="InterPro" id="IPR037745">
    <property type="entry name" value="SGSM1/2"/>
</dbReference>
<dbReference type="PROSITE" id="PS50086">
    <property type="entry name" value="TBC_RABGAP"/>
    <property type="match status" value="1"/>
</dbReference>
<dbReference type="Proteomes" id="UP001148838">
    <property type="component" value="Unassembled WGS sequence"/>
</dbReference>
<dbReference type="InterPro" id="IPR043128">
    <property type="entry name" value="Rev_trsase/Diguanyl_cyclase"/>
</dbReference>
<reference evidence="7 8" key="1">
    <citation type="journal article" date="2022" name="Allergy">
        <title>Genome assembly and annotation of Periplaneta americana reveal a comprehensive cockroach allergen profile.</title>
        <authorList>
            <person name="Wang L."/>
            <person name="Xiong Q."/>
            <person name="Saelim N."/>
            <person name="Wang L."/>
            <person name="Nong W."/>
            <person name="Wan A.T."/>
            <person name="Shi M."/>
            <person name="Liu X."/>
            <person name="Cao Q."/>
            <person name="Hui J.H.L."/>
            <person name="Sookrung N."/>
            <person name="Leung T.F."/>
            <person name="Tungtrongchitr A."/>
            <person name="Tsui S.K.W."/>
        </authorList>
    </citation>
    <scope>NUCLEOTIDE SEQUENCE [LARGE SCALE GENOMIC DNA]</scope>
    <source>
        <strain evidence="7">PWHHKU_190912</strain>
    </source>
</reference>
<comment type="caution">
    <text evidence="7">The sequence shown here is derived from an EMBL/GenBank/DDBJ whole genome shotgun (WGS) entry which is preliminary data.</text>
</comment>
<feature type="domain" description="Rab-GAP TBC" evidence="4">
    <location>
        <begin position="1254"/>
        <end position="1423"/>
    </location>
</feature>
<feature type="region of interest" description="Disordered" evidence="3">
    <location>
        <begin position="753"/>
        <end position="783"/>
    </location>
</feature>
<dbReference type="Gene3D" id="3.60.10.10">
    <property type="entry name" value="Endonuclease/exonuclease/phosphatase"/>
    <property type="match status" value="1"/>
</dbReference>
<dbReference type="InterPro" id="IPR043502">
    <property type="entry name" value="DNA/RNA_pol_sf"/>
</dbReference>
<dbReference type="SMART" id="SM00593">
    <property type="entry name" value="RUN"/>
    <property type="match status" value="1"/>
</dbReference>
<evidence type="ECO:0000259" key="5">
    <source>
        <dbReference type="PROSITE" id="PS50826"/>
    </source>
</evidence>
<proteinExistence type="inferred from homology"/>
<feature type="compositionally biased region" description="Low complexity" evidence="3">
    <location>
        <begin position="753"/>
        <end position="771"/>
    </location>
</feature>
<dbReference type="EMBL" id="JAJSOF020000011">
    <property type="protein sequence ID" value="KAJ4445450.1"/>
    <property type="molecule type" value="Genomic_DNA"/>
</dbReference>
<organism evidence="7 8">
    <name type="scientific">Periplaneta americana</name>
    <name type="common">American cockroach</name>
    <name type="synonym">Blatta americana</name>
    <dbReference type="NCBI Taxonomy" id="6978"/>
    <lineage>
        <taxon>Eukaryota</taxon>
        <taxon>Metazoa</taxon>
        <taxon>Ecdysozoa</taxon>
        <taxon>Arthropoda</taxon>
        <taxon>Hexapoda</taxon>
        <taxon>Insecta</taxon>
        <taxon>Pterygota</taxon>
        <taxon>Neoptera</taxon>
        <taxon>Polyneoptera</taxon>
        <taxon>Dictyoptera</taxon>
        <taxon>Blattodea</taxon>
        <taxon>Blattoidea</taxon>
        <taxon>Blattidae</taxon>
        <taxon>Blattinae</taxon>
        <taxon>Periplaneta</taxon>
    </lineage>
</organism>
<dbReference type="PANTHER" id="PTHR47027">
    <property type="entry name" value="REVERSE TRANSCRIPTASE DOMAIN-CONTAINING PROTEIN"/>
    <property type="match status" value="1"/>
</dbReference>
<dbReference type="CDD" id="cd01650">
    <property type="entry name" value="RT_nLTR_like"/>
    <property type="match status" value="1"/>
</dbReference>
<protein>
    <submittedName>
        <fullName evidence="7">Uncharacterized protein</fullName>
    </submittedName>
</protein>
<feature type="region of interest" description="Disordered" evidence="3">
    <location>
        <begin position="941"/>
        <end position="1014"/>
    </location>
</feature>
<feature type="compositionally biased region" description="Acidic residues" evidence="3">
    <location>
        <begin position="975"/>
        <end position="986"/>
    </location>
</feature>
<keyword evidence="8" id="KW-1185">Reference proteome</keyword>
<dbReference type="PROSITE" id="PS50878">
    <property type="entry name" value="RT_POL"/>
    <property type="match status" value="1"/>
</dbReference>
<evidence type="ECO:0000313" key="8">
    <source>
        <dbReference type="Proteomes" id="UP001148838"/>
    </source>
</evidence>
<dbReference type="SMART" id="SM00164">
    <property type="entry name" value="TBC"/>
    <property type="match status" value="1"/>
</dbReference>
<dbReference type="InterPro" id="IPR036691">
    <property type="entry name" value="Endo/exonu/phosph_ase_sf"/>
</dbReference>
<dbReference type="InterPro" id="IPR035969">
    <property type="entry name" value="Rab-GAP_TBC_sf"/>
</dbReference>
<feature type="compositionally biased region" description="Low complexity" evidence="3">
    <location>
        <begin position="306"/>
        <end position="315"/>
    </location>
</feature>
<gene>
    <name evidence="7" type="ORF">ANN_07256</name>
</gene>
<dbReference type="SUPFAM" id="SSF140741">
    <property type="entry name" value="RUN domain-like"/>
    <property type="match status" value="1"/>
</dbReference>
<dbReference type="Gene3D" id="3.30.70.270">
    <property type="match status" value="1"/>
</dbReference>
<dbReference type="SUPFAM" id="SSF56672">
    <property type="entry name" value="DNA/RNA polymerases"/>
    <property type="match status" value="1"/>
</dbReference>
<evidence type="ECO:0000259" key="6">
    <source>
        <dbReference type="PROSITE" id="PS50878"/>
    </source>
</evidence>
<dbReference type="SUPFAM" id="SSF47923">
    <property type="entry name" value="Ypt/Rab-GAP domain of gyp1p"/>
    <property type="match status" value="2"/>
</dbReference>
<dbReference type="Pfam" id="PF00566">
    <property type="entry name" value="RabGAP-TBC"/>
    <property type="match status" value="1"/>
</dbReference>
<dbReference type="Pfam" id="PF02759">
    <property type="entry name" value="RUN"/>
    <property type="match status" value="1"/>
</dbReference>
<evidence type="ECO:0000256" key="3">
    <source>
        <dbReference type="SAM" id="MobiDB-lite"/>
    </source>
</evidence>
<feature type="domain" description="RUN" evidence="5">
    <location>
        <begin position="188"/>
        <end position="383"/>
    </location>
</feature>
<dbReference type="InterPro" id="IPR004012">
    <property type="entry name" value="Run_dom"/>
</dbReference>